<organism evidence="6">
    <name type="scientific">freshwater metagenome</name>
    <dbReference type="NCBI Taxonomy" id="449393"/>
    <lineage>
        <taxon>unclassified sequences</taxon>
        <taxon>metagenomes</taxon>
        <taxon>ecological metagenomes</taxon>
    </lineage>
</organism>
<feature type="domain" description="Translation initiation factor 3 C-terminal" evidence="5">
    <location>
        <begin position="24"/>
        <end position="108"/>
    </location>
</feature>
<name>A0A6J6LZV8_9ZZZZ</name>
<proteinExistence type="inferred from homology"/>
<dbReference type="InterPro" id="IPR001288">
    <property type="entry name" value="Translation_initiation_fac_3"/>
</dbReference>
<keyword evidence="3" id="KW-0648">Protein biosynthesis</keyword>
<dbReference type="Gene3D" id="3.30.110.10">
    <property type="entry name" value="Translation initiation factor 3 (IF-3), C-terminal domain"/>
    <property type="match status" value="1"/>
</dbReference>
<dbReference type="Pfam" id="PF00707">
    <property type="entry name" value="IF3_C"/>
    <property type="match status" value="1"/>
</dbReference>
<evidence type="ECO:0000256" key="3">
    <source>
        <dbReference type="ARBA" id="ARBA00022917"/>
    </source>
</evidence>
<dbReference type="PANTHER" id="PTHR10938">
    <property type="entry name" value="TRANSLATION INITIATION FACTOR IF-3"/>
    <property type="match status" value="1"/>
</dbReference>
<reference evidence="6" key="1">
    <citation type="submission" date="2020-05" db="EMBL/GenBank/DDBJ databases">
        <authorList>
            <person name="Chiriac C."/>
            <person name="Salcher M."/>
            <person name="Ghai R."/>
            <person name="Kavagutti S V."/>
        </authorList>
    </citation>
    <scope>NUCLEOTIDE SEQUENCE</scope>
</reference>
<protein>
    <submittedName>
        <fullName evidence="6">Unannotated protein</fullName>
    </submittedName>
</protein>
<dbReference type="GO" id="GO:0005829">
    <property type="term" value="C:cytosol"/>
    <property type="evidence" value="ECO:0007669"/>
    <property type="project" value="TreeGrafter"/>
</dbReference>
<dbReference type="GO" id="GO:0032790">
    <property type="term" value="P:ribosome disassembly"/>
    <property type="evidence" value="ECO:0007669"/>
    <property type="project" value="TreeGrafter"/>
</dbReference>
<dbReference type="AlphaFoldDB" id="A0A6J6LZV8"/>
<feature type="compositionally biased region" description="Basic and acidic residues" evidence="4">
    <location>
        <begin position="108"/>
        <end position="122"/>
    </location>
</feature>
<feature type="region of interest" description="Disordered" evidence="4">
    <location>
        <begin position="100"/>
        <end position="143"/>
    </location>
</feature>
<dbReference type="InterPro" id="IPR036788">
    <property type="entry name" value="T_IF-3_C_sf"/>
</dbReference>
<dbReference type="GO" id="GO:0016020">
    <property type="term" value="C:membrane"/>
    <property type="evidence" value="ECO:0007669"/>
    <property type="project" value="TreeGrafter"/>
</dbReference>
<dbReference type="FunFam" id="3.30.110.10:FF:000001">
    <property type="entry name" value="Translation initiation factor IF-3"/>
    <property type="match status" value="1"/>
</dbReference>
<dbReference type="GO" id="GO:0003743">
    <property type="term" value="F:translation initiation factor activity"/>
    <property type="evidence" value="ECO:0007669"/>
    <property type="project" value="UniProtKB-KW"/>
</dbReference>
<evidence type="ECO:0000256" key="1">
    <source>
        <dbReference type="ARBA" id="ARBA00005439"/>
    </source>
</evidence>
<evidence type="ECO:0000259" key="5">
    <source>
        <dbReference type="Pfam" id="PF00707"/>
    </source>
</evidence>
<dbReference type="PANTHER" id="PTHR10938:SF0">
    <property type="entry name" value="TRANSLATION INITIATION FACTOR IF-3, MITOCHONDRIAL"/>
    <property type="match status" value="1"/>
</dbReference>
<evidence type="ECO:0000313" key="6">
    <source>
        <dbReference type="EMBL" id="CAB4666025.1"/>
    </source>
</evidence>
<dbReference type="GO" id="GO:0043022">
    <property type="term" value="F:ribosome binding"/>
    <property type="evidence" value="ECO:0007669"/>
    <property type="project" value="TreeGrafter"/>
</dbReference>
<dbReference type="EMBL" id="CAEZXA010000010">
    <property type="protein sequence ID" value="CAB4666025.1"/>
    <property type="molecule type" value="Genomic_DNA"/>
</dbReference>
<sequence>MDYGKFRYEEAQKLKESRKKTTHVTVKEVKFRPKIGKGDFDTKVRHMRDFLEDGHKVKVTLQFRGREVAHPELGAKILDAALEQLGSLAKVETQARLEGRNMTMVLSPDKKPVKKSSDKDESQESAPVVENVVQPEETSEVQE</sequence>
<keyword evidence="2" id="KW-0396">Initiation factor</keyword>
<dbReference type="NCBIfam" id="TIGR00168">
    <property type="entry name" value="infC"/>
    <property type="match status" value="1"/>
</dbReference>
<comment type="similarity">
    <text evidence="1">Belongs to the IF-3 family.</text>
</comment>
<dbReference type="InterPro" id="IPR019815">
    <property type="entry name" value="Translation_initiation_fac_3_C"/>
</dbReference>
<evidence type="ECO:0000256" key="2">
    <source>
        <dbReference type="ARBA" id="ARBA00022540"/>
    </source>
</evidence>
<gene>
    <name evidence="6" type="ORF">UFOPK2334_00243</name>
</gene>
<accession>A0A6J6LZV8</accession>
<evidence type="ECO:0000256" key="4">
    <source>
        <dbReference type="SAM" id="MobiDB-lite"/>
    </source>
</evidence>
<dbReference type="SUPFAM" id="SSF55200">
    <property type="entry name" value="Translation initiation factor IF3, C-terminal domain"/>
    <property type="match status" value="1"/>
</dbReference>